<feature type="compositionally biased region" description="Polar residues" evidence="1">
    <location>
        <begin position="143"/>
        <end position="154"/>
    </location>
</feature>
<keyword evidence="3" id="KW-1185">Reference proteome</keyword>
<feature type="compositionally biased region" description="Basic and acidic residues" evidence="1">
    <location>
        <begin position="42"/>
        <end position="56"/>
    </location>
</feature>
<feature type="compositionally biased region" description="Acidic residues" evidence="1">
    <location>
        <begin position="531"/>
        <end position="545"/>
    </location>
</feature>
<gene>
    <name evidence="2" type="ORF">HYH02_013168</name>
</gene>
<organism evidence="2 3">
    <name type="scientific">Chlamydomonas schloesseri</name>
    <dbReference type="NCBI Taxonomy" id="2026947"/>
    <lineage>
        <taxon>Eukaryota</taxon>
        <taxon>Viridiplantae</taxon>
        <taxon>Chlorophyta</taxon>
        <taxon>core chlorophytes</taxon>
        <taxon>Chlorophyceae</taxon>
        <taxon>CS clade</taxon>
        <taxon>Chlamydomonadales</taxon>
        <taxon>Chlamydomonadaceae</taxon>
        <taxon>Chlamydomonas</taxon>
    </lineage>
</organism>
<accession>A0A835VXW3</accession>
<feature type="region of interest" description="Disordered" evidence="1">
    <location>
        <begin position="619"/>
        <end position="638"/>
    </location>
</feature>
<dbReference type="OrthoDB" id="561533at2759"/>
<dbReference type="Proteomes" id="UP000613740">
    <property type="component" value="Unassembled WGS sequence"/>
</dbReference>
<feature type="region of interest" description="Disordered" evidence="1">
    <location>
        <begin position="38"/>
        <end position="117"/>
    </location>
</feature>
<comment type="caution">
    <text evidence="2">The sequence shown here is derived from an EMBL/GenBank/DDBJ whole genome shotgun (WGS) entry which is preliminary data.</text>
</comment>
<feature type="compositionally biased region" description="Basic and acidic residues" evidence="1">
    <location>
        <begin position="86"/>
        <end position="96"/>
    </location>
</feature>
<feature type="compositionally biased region" description="Low complexity" evidence="1">
    <location>
        <begin position="314"/>
        <end position="355"/>
    </location>
</feature>
<evidence type="ECO:0000313" key="2">
    <source>
        <dbReference type="EMBL" id="KAG2431950.1"/>
    </source>
</evidence>
<dbReference type="EMBL" id="JAEHOD010000070">
    <property type="protein sequence ID" value="KAG2431950.1"/>
    <property type="molecule type" value="Genomic_DNA"/>
</dbReference>
<feature type="region of interest" description="Disordered" evidence="1">
    <location>
        <begin position="225"/>
        <end position="245"/>
    </location>
</feature>
<name>A0A835VXW3_9CHLO</name>
<feature type="region of interest" description="Disordered" evidence="1">
    <location>
        <begin position="529"/>
        <end position="603"/>
    </location>
</feature>
<evidence type="ECO:0000256" key="1">
    <source>
        <dbReference type="SAM" id="MobiDB-lite"/>
    </source>
</evidence>
<feature type="region of interest" description="Disordered" evidence="1">
    <location>
        <begin position="314"/>
        <end position="358"/>
    </location>
</feature>
<reference evidence="2" key="1">
    <citation type="journal article" date="2020" name="bioRxiv">
        <title>Comparative genomics of Chlamydomonas.</title>
        <authorList>
            <person name="Craig R.J."/>
            <person name="Hasan A.R."/>
            <person name="Ness R.W."/>
            <person name="Keightley P.D."/>
        </authorList>
    </citation>
    <scope>NUCLEOTIDE SEQUENCE</scope>
    <source>
        <strain evidence="2">CCAP 11/173</strain>
    </source>
</reference>
<evidence type="ECO:0000313" key="3">
    <source>
        <dbReference type="Proteomes" id="UP000613740"/>
    </source>
</evidence>
<feature type="region of interest" description="Disordered" evidence="1">
    <location>
        <begin position="129"/>
        <end position="154"/>
    </location>
</feature>
<protein>
    <submittedName>
        <fullName evidence="2">Uncharacterized protein</fullName>
    </submittedName>
</protein>
<dbReference type="AlphaFoldDB" id="A0A835VXW3"/>
<sequence length="676" mass="70609">MKELHDKLAAHVRRCPKDPQEVLRAAREKVTFRSKLQSYGDRLLRRQDEREFRQPEARLQYGKLNGGILCSNPYHNPDEDDWSSSDSDRSDSDTDGRTPPPAPGVLPCAQNQQVSEAAATPAAAAAAATSAASPPAAVGSMLRRSSSWRRTSAVQMQQVRLRPSDYTGVDMDNEFAMAAVMAADSGSAMPASPPGGMPQQRRPSMISYDGGSGRPGLLGRGHSFTISGSSSRRGAEGSASSGAGGVAVSALSSTADVWSGATAGISSSRALKPTHPAPLRAAASFTLGSGGSRPGTAAAANWARARTAAGLAAAACAQPQPQSAQQQRPPSSSGGFGLQAQLQQPSSLQVSQQNQHVMLQRRQTSPNYTELSNNFDAEVAAPRLQAAQQQLPAPLTRALSLQLNRLASSIGINYPSLGRRESQLQEAVATELAGELHTHAGLAEEDEEARDRLHMLRSGNSAAGEQVERSWRSFTMGLRRHTTTDGSYGSTPAGAGTGVGGFGAAAIEKSFTAGGGFAQFRSSSVRISFVPEEEEEEEEEKEEAQDDGKHGRYGAYPARPGTGARRATTSNLMLPPSCEGVIRDRPSATPAGAPALMTQPPPSLQAWASNAAAKVHATSSAGDGGAALPTYSPHPPASAAAALALRSRSFTAARRSSVWLSAAGLECTHPLPDPGA</sequence>
<proteinExistence type="predicted"/>